<comment type="caution">
    <text evidence="2">The sequence shown here is derived from an EMBL/GenBank/DDBJ whole genome shotgun (WGS) entry which is preliminary data.</text>
</comment>
<dbReference type="Proteomes" id="UP000634136">
    <property type="component" value="Unassembled WGS sequence"/>
</dbReference>
<organism evidence="2 3">
    <name type="scientific">Senna tora</name>
    <dbReference type="NCBI Taxonomy" id="362788"/>
    <lineage>
        <taxon>Eukaryota</taxon>
        <taxon>Viridiplantae</taxon>
        <taxon>Streptophyta</taxon>
        <taxon>Embryophyta</taxon>
        <taxon>Tracheophyta</taxon>
        <taxon>Spermatophyta</taxon>
        <taxon>Magnoliopsida</taxon>
        <taxon>eudicotyledons</taxon>
        <taxon>Gunneridae</taxon>
        <taxon>Pentapetalae</taxon>
        <taxon>rosids</taxon>
        <taxon>fabids</taxon>
        <taxon>Fabales</taxon>
        <taxon>Fabaceae</taxon>
        <taxon>Caesalpinioideae</taxon>
        <taxon>Cassia clade</taxon>
        <taxon>Senna</taxon>
    </lineage>
</organism>
<dbReference type="AlphaFoldDB" id="A0A834TY38"/>
<feature type="transmembrane region" description="Helical" evidence="1">
    <location>
        <begin position="94"/>
        <end position="111"/>
    </location>
</feature>
<dbReference type="EMBL" id="JAAIUW010000006">
    <property type="protein sequence ID" value="KAF7828431.1"/>
    <property type="molecule type" value="Genomic_DNA"/>
</dbReference>
<accession>A0A834TY38</accession>
<name>A0A834TY38_9FABA</name>
<keyword evidence="1" id="KW-0472">Membrane</keyword>
<proteinExistence type="predicted"/>
<evidence type="ECO:0000256" key="1">
    <source>
        <dbReference type="SAM" id="Phobius"/>
    </source>
</evidence>
<evidence type="ECO:0000313" key="3">
    <source>
        <dbReference type="Proteomes" id="UP000634136"/>
    </source>
</evidence>
<evidence type="ECO:0000313" key="2">
    <source>
        <dbReference type="EMBL" id="KAF7828431.1"/>
    </source>
</evidence>
<keyword evidence="1" id="KW-1133">Transmembrane helix</keyword>
<sequence length="112" mass="12101">MVEGAPTSEYQKQEAINKLSNASKVPVAAAAVRVIRSPGCEAKSSVAEAKARFNFEEEEEAFGFELSAAATAAKAEANPAMDTADWTRAFSRRALSFFFTLILLLLLVVLFP</sequence>
<keyword evidence="1" id="KW-0812">Transmembrane</keyword>
<gene>
    <name evidence="2" type="ORF">G2W53_019595</name>
</gene>
<reference evidence="2" key="1">
    <citation type="submission" date="2020-09" db="EMBL/GenBank/DDBJ databases">
        <title>Genome-Enabled Discovery of Anthraquinone Biosynthesis in Senna tora.</title>
        <authorList>
            <person name="Kang S.-H."/>
            <person name="Pandey R.P."/>
            <person name="Lee C.-M."/>
            <person name="Sim J.-S."/>
            <person name="Jeong J.-T."/>
            <person name="Choi B.-S."/>
            <person name="Jung M."/>
            <person name="Ginzburg D."/>
            <person name="Zhao K."/>
            <person name="Won S.Y."/>
            <person name="Oh T.-J."/>
            <person name="Yu Y."/>
            <person name="Kim N.-H."/>
            <person name="Lee O.R."/>
            <person name="Lee T.-H."/>
            <person name="Bashyal P."/>
            <person name="Kim T.-S."/>
            <person name="Lee W.-H."/>
            <person name="Kawkins C."/>
            <person name="Kim C.-K."/>
            <person name="Kim J.S."/>
            <person name="Ahn B.O."/>
            <person name="Rhee S.Y."/>
            <person name="Sohng J.K."/>
        </authorList>
    </citation>
    <scope>NUCLEOTIDE SEQUENCE</scope>
    <source>
        <tissue evidence="2">Leaf</tissue>
    </source>
</reference>
<protein>
    <submittedName>
        <fullName evidence="2">Uncharacterized protein</fullName>
    </submittedName>
</protein>
<keyword evidence="3" id="KW-1185">Reference proteome</keyword>